<name>A0A1G5PI22_9GAMM</name>
<evidence type="ECO:0000256" key="1">
    <source>
        <dbReference type="ARBA" id="ARBA00004651"/>
    </source>
</evidence>
<comment type="subcellular location">
    <subcellularLocation>
        <location evidence="1">Cell membrane</location>
        <topology evidence="1">Multi-pass membrane protein</topology>
    </subcellularLocation>
</comment>
<evidence type="ECO:0000313" key="9">
    <source>
        <dbReference type="EMBL" id="SCZ49165.1"/>
    </source>
</evidence>
<feature type="transmembrane region" description="Helical" evidence="8">
    <location>
        <begin position="186"/>
        <end position="205"/>
    </location>
</feature>
<feature type="transmembrane region" description="Helical" evidence="8">
    <location>
        <begin position="212"/>
        <end position="231"/>
    </location>
</feature>
<evidence type="ECO:0000256" key="2">
    <source>
        <dbReference type="ARBA" id="ARBA00022475"/>
    </source>
</evidence>
<reference evidence="9 10" key="1">
    <citation type="submission" date="2016-10" db="EMBL/GenBank/DDBJ databases">
        <authorList>
            <person name="de Groot N.N."/>
        </authorList>
    </citation>
    <scope>NUCLEOTIDE SEQUENCE [LARGE SCALE GENOMIC DNA]</scope>
    <source>
        <strain evidence="9 10">HLD2</strain>
    </source>
</reference>
<keyword evidence="10" id="KW-1185">Reference proteome</keyword>
<feature type="transmembrane region" description="Helical" evidence="8">
    <location>
        <begin position="102"/>
        <end position="135"/>
    </location>
</feature>
<dbReference type="Proteomes" id="UP000199648">
    <property type="component" value="Unassembled WGS sequence"/>
</dbReference>
<dbReference type="RefSeq" id="WP_175452384.1">
    <property type="nucleotide sequence ID" value="NZ_FMWD01000001.1"/>
</dbReference>
<gene>
    <name evidence="9" type="ORF">SAMN03097708_00074</name>
</gene>
<evidence type="ECO:0000313" key="10">
    <source>
        <dbReference type="Proteomes" id="UP000199648"/>
    </source>
</evidence>
<dbReference type="InterPro" id="IPR019127">
    <property type="entry name" value="Exosortase"/>
</dbReference>
<evidence type="ECO:0000256" key="4">
    <source>
        <dbReference type="ARBA" id="ARBA00022692"/>
    </source>
</evidence>
<dbReference type="NCBIfam" id="TIGR04178">
    <property type="entry name" value="exo_archaeo"/>
    <property type="match status" value="1"/>
</dbReference>
<protein>
    <submittedName>
        <fullName evidence="9">Exosortase A</fullName>
    </submittedName>
</protein>
<dbReference type="EMBL" id="FMWD01000001">
    <property type="protein sequence ID" value="SCZ49165.1"/>
    <property type="molecule type" value="Genomic_DNA"/>
</dbReference>
<dbReference type="GO" id="GO:0006508">
    <property type="term" value="P:proteolysis"/>
    <property type="evidence" value="ECO:0007669"/>
    <property type="project" value="UniProtKB-KW"/>
</dbReference>
<sequence length="481" mass="52103">MQQYTSRRVLNSSHRAIPGVVLLALIAALHFSSLASLVAQWQGHYSQGFLITLIAAGLVWRDRQRLARVAIKPVPLLTVVLLALGLAWKLAHLLALETAENYLLFLTVVAGVWTLYGTSFVKALAFPLAFLFLALPLHEPPVTWLQDITAGISVFLLHAIGVPVVWEGYMLSTPAGDFKVAETCAGWRFLKATFPLALLYAYFTYTSLRRRVLFMVAALVVAVLANAFRAAGVVGLGQWFGIEAQIVQDHYSWGWFIYFFAMFLLFAAGRRWGEAWEPEFGIEQAGGDGGTGYRIIGLAAIAMAAASVIPYPVADRGTGGELTLSTSYEELNSAPDVNWSPALTGVAEDIELRLAIEGSAVEVYAAAFLVGSGGDYTSASQQMFSDSWHPVAEHPVGPDIPLQELIIRKSGLQRMVWYGYCVPGGCSGSRVKAKLLEAGALLNGSPYVGVVALSTPIGLQADRARTDLRTVWESLELGLGH</sequence>
<dbReference type="AlphaFoldDB" id="A0A1G5PI22"/>
<dbReference type="Pfam" id="PF09721">
    <property type="entry name" value="Exosortase_EpsH"/>
    <property type="match status" value="1"/>
</dbReference>
<keyword evidence="5" id="KW-0378">Hydrolase</keyword>
<dbReference type="STRING" id="415747.SAMN03097708_00074"/>
<evidence type="ECO:0000256" key="8">
    <source>
        <dbReference type="SAM" id="Phobius"/>
    </source>
</evidence>
<dbReference type="NCBIfam" id="TIGR03109">
    <property type="entry name" value="exosort_XrtA"/>
    <property type="match status" value="1"/>
</dbReference>
<evidence type="ECO:0000256" key="7">
    <source>
        <dbReference type="ARBA" id="ARBA00023136"/>
    </source>
</evidence>
<keyword evidence="4 8" id="KW-0812">Transmembrane</keyword>
<evidence type="ECO:0000256" key="5">
    <source>
        <dbReference type="ARBA" id="ARBA00022801"/>
    </source>
</evidence>
<feature type="transmembrane region" description="Helical" evidence="8">
    <location>
        <begin position="20"/>
        <end position="39"/>
    </location>
</feature>
<dbReference type="GO" id="GO:0008233">
    <property type="term" value="F:peptidase activity"/>
    <property type="evidence" value="ECO:0007669"/>
    <property type="project" value="UniProtKB-KW"/>
</dbReference>
<organism evidence="9 10">
    <name type="scientific">Thiohalomonas denitrificans</name>
    <dbReference type="NCBI Taxonomy" id="415747"/>
    <lineage>
        <taxon>Bacteria</taxon>
        <taxon>Pseudomonadati</taxon>
        <taxon>Pseudomonadota</taxon>
        <taxon>Gammaproteobacteria</taxon>
        <taxon>Thiohalomonadales</taxon>
        <taxon>Thiohalomonadaceae</taxon>
        <taxon>Thiohalomonas</taxon>
    </lineage>
</organism>
<feature type="transmembrane region" description="Helical" evidence="8">
    <location>
        <begin position="147"/>
        <end position="166"/>
    </location>
</feature>
<proteinExistence type="predicted"/>
<dbReference type="InterPro" id="IPR017540">
    <property type="entry name" value="Exosortase-1"/>
</dbReference>
<keyword evidence="6 8" id="KW-1133">Transmembrane helix</keyword>
<dbReference type="GO" id="GO:0005886">
    <property type="term" value="C:plasma membrane"/>
    <property type="evidence" value="ECO:0007669"/>
    <property type="project" value="UniProtKB-SubCell"/>
</dbReference>
<keyword evidence="3" id="KW-0645">Protease</keyword>
<dbReference type="InterPro" id="IPR026392">
    <property type="entry name" value="Exo/Archaeosortase_dom"/>
</dbReference>
<dbReference type="InterPro" id="IPR013426">
    <property type="entry name" value="EpsH-like"/>
</dbReference>
<accession>A0A1G5PI22</accession>
<evidence type="ECO:0000256" key="3">
    <source>
        <dbReference type="ARBA" id="ARBA00022670"/>
    </source>
</evidence>
<dbReference type="NCBIfam" id="TIGR02602">
    <property type="entry name" value="8TM_EpsH"/>
    <property type="match status" value="1"/>
</dbReference>
<feature type="transmembrane region" description="Helical" evidence="8">
    <location>
        <begin position="74"/>
        <end position="96"/>
    </location>
</feature>
<feature type="transmembrane region" description="Helical" evidence="8">
    <location>
        <begin position="251"/>
        <end position="268"/>
    </location>
</feature>
<keyword evidence="2" id="KW-1003">Cell membrane</keyword>
<evidence type="ECO:0000256" key="6">
    <source>
        <dbReference type="ARBA" id="ARBA00022989"/>
    </source>
</evidence>
<keyword evidence="7 8" id="KW-0472">Membrane</keyword>
<feature type="transmembrane region" description="Helical" evidence="8">
    <location>
        <begin position="45"/>
        <end position="62"/>
    </location>
</feature>